<evidence type="ECO:0000256" key="2">
    <source>
        <dbReference type="ARBA" id="ARBA00009298"/>
    </source>
</evidence>
<dbReference type="PROSITE" id="PS51671">
    <property type="entry name" value="ACT"/>
    <property type="match status" value="1"/>
</dbReference>
<evidence type="ECO:0000256" key="4">
    <source>
        <dbReference type="ARBA" id="ARBA00022692"/>
    </source>
</evidence>
<dbReference type="InterPro" id="IPR045865">
    <property type="entry name" value="ACT-like_dom_sf"/>
</dbReference>
<evidence type="ECO:0000313" key="9">
    <source>
        <dbReference type="EMBL" id="SCC79434.1"/>
    </source>
</evidence>
<dbReference type="InterPro" id="IPR003416">
    <property type="entry name" value="MgtC/SapB/SrpB/YhiD_fam"/>
</dbReference>
<dbReference type="OrthoDB" id="9811198at2"/>
<dbReference type="Proteomes" id="UP000242610">
    <property type="component" value="Unassembled WGS sequence"/>
</dbReference>
<dbReference type="EMBL" id="FMBL01000001">
    <property type="protein sequence ID" value="SCC79434.1"/>
    <property type="molecule type" value="Genomic_DNA"/>
</dbReference>
<evidence type="ECO:0000256" key="7">
    <source>
        <dbReference type="SAM" id="Phobius"/>
    </source>
</evidence>
<dbReference type="RefSeq" id="WP_091847497.1">
    <property type="nucleotide sequence ID" value="NZ_FMBL01000001.1"/>
</dbReference>
<evidence type="ECO:0000259" key="8">
    <source>
        <dbReference type="PROSITE" id="PS51671"/>
    </source>
</evidence>
<keyword evidence="3" id="KW-1003">Cell membrane</keyword>
<evidence type="ECO:0000256" key="6">
    <source>
        <dbReference type="ARBA" id="ARBA00023136"/>
    </source>
</evidence>
<feature type="transmembrane region" description="Helical" evidence="7">
    <location>
        <begin position="6"/>
        <end position="27"/>
    </location>
</feature>
<comment type="subcellular location">
    <subcellularLocation>
        <location evidence="1">Cell membrane</location>
        <topology evidence="1">Multi-pass membrane protein</topology>
    </subcellularLocation>
</comment>
<sequence>METQLTMWAWQALYLFEALVLSTSIGMERQAKHKDAGTRTHALVGVGAALFVIIGEYGFMNVLSTNVKIDPSRIAAQIVSGISFIGAGIVFTQRSHVHGLTTAASIWMTAAIGTACGAGMFVPALVCTILYFIAVRLLPFLVRLVVPDFSSDDILRLQYRDGQGILRSILSVCTNHDISVEGFSTRKSDDMDNEPSQRGHIVSANLEIRGRDSKALISDLSSIDGVISVTRINNID</sequence>
<dbReference type="STRING" id="1505727.GA0061077_0725"/>
<feature type="transmembrane region" description="Helical" evidence="7">
    <location>
        <begin position="74"/>
        <end position="92"/>
    </location>
</feature>
<dbReference type="Gene3D" id="3.30.70.260">
    <property type="match status" value="1"/>
</dbReference>
<dbReference type="AlphaFoldDB" id="A0A1C4H355"/>
<dbReference type="SUPFAM" id="SSF55021">
    <property type="entry name" value="ACT-like"/>
    <property type="match status" value="1"/>
</dbReference>
<keyword evidence="10" id="KW-1185">Reference proteome</keyword>
<dbReference type="PRINTS" id="PR01837">
    <property type="entry name" value="MGTCSAPBPROT"/>
</dbReference>
<feature type="transmembrane region" description="Helical" evidence="7">
    <location>
        <begin position="39"/>
        <end position="59"/>
    </location>
</feature>
<evidence type="ECO:0000256" key="1">
    <source>
        <dbReference type="ARBA" id="ARBA00004651"/>
    </source>
</evidence>
<dbReference type="GO" id="GO:0005886">
    <property type="term" value="C:plasma membrane"/>
    <property type="evidence" value="ECO:0007669"/>
    <property type="project" value="UniProtKB-SubCell"/>
</dbReference>
<keyword evidence="5 7" id="KW-1133">Transmembrane helix</keyword>
<comment type="similarity">
    <text evidence="2">Belongs to the MgtC/SapB family.</text>
</comment>
<dbReference type="PANTHER" id="PTHR33778">
    <property type="entry name" value="PROTEIN MGTC"/>
    <property type="match status" value="1"/>
</dbReference>
<evidence type="ECO:0000313" key="10">
    <source>
        <dbReference type="Proteomes" id="UP000242610"/>
    </source>
</evidence>
<evidence type="ECO:0000256" key="3">
    <source>
        <dbReference type="ARBA" id="ARBA00022475"/>
    </source>
</evidence>
<keyword evidence="4 7" id="KW-0812">Transmembrane</keyword>
<dbReference type="InterPro" id="IPR002912">
    <property type="entry name" value="ACT_dom"/>
</dbReference>
<dbReference type="Pfam" id="PF02308">
    <property type="entry name" value="MgtC"/>
    <property type="match status" value="1"/>
</dbReference>
<dbReference type="PANTHER" id="PTHR33778:SF1">
    <property type="entry name" value="MAGNESIUM TRANSPORTER YHID-RELATED"/>
    <property type="match status" value="1"/>
</dbReference>
<evidence type="ECO:0000256" key="5">
    <source>
        <dbReference type="ARBA" id="ARBA00022989"/>
    </source>
</evidence>
<name>A0A1C4H355_9BIFI</name>
<protein>
    <submittedName>
        <fullName evidence="9">Putative Mg2+ transporter-C (MgtC) family protein</fullName>
    </submittedName>
</protein>
<reference evidence="10" key="1">
    <citation type="submission" date="2016-08" db="EMBL/GenBank/DDBJ databases">
        <authorList>
            <person name="Varghese N."/>
            <person name="Submissions Spin"/>
        </authorList>
    </citation>
    <scope>NUCLEOTIDE SEQUENCE [LARGE SCALE GENOMIC DNA]</scope>
    <source>
        <strain evidence="10">R-52791</strain>
    </source>
</reference>
<feature type="domain" description="ACT" evidence="8">
    <location>
        <begin position="154"/>
        <end position="234"/>
    </location>
</feature>
<dbReference type="InterPro" id="IPR049177">
    <property type="entry name" value="MgtC_SapB_SrpB_YhiD_N"/>
</dbReference>
<gene>
    <name evidence="9" type="ORF">GA0061077_0725</name>
</gene>
<proteinExistence type="inferred from homology"/>
<accession>A0A1C4H355</accession>
<keyword evidence="6 7" id="KW-0472">Membrane</keyword>
<organism evidence="9 10">
    <name type="scientific">Bifidobacterium commune</name>
    <dbReference type="NCBI Taxonomy" id="1505727"/>
    <lineage>
        <taxon>Bacteria</taxon>
        <taxon>Bacillati</taxon>
        <taxon>Actinomycetota</taxon>
        <taxon>Actinomycetes</taxon>
        <taxon>Bifidobacteriales</taxon>
        <taxon>Bifidobacteriaceae</taxon>
        <taxon>Bifidobacterium</taxon>
    </lineage>
</organism>